<keyword evidence="4" id="KW-1185">Reference proteome</keyword>
<evidence type="ECO:0000256" key="1">
    <source>
        <dbReference type="SAM" id="Phobius"/>
    </source>
</evidence>
<name>A0A8J7VQR4_9GAMM</name>
<dbReference type="EMBL" id="JAGQFT020000002">
    <property type="protein sequence ID" value="MBS7456426.1"/>
    <property type="molecule type" value="Genomic_DNA"/>
</dbReference>
<reference evidence="2" key="2">
    <citation type="submission" date="2021-04" db="EMBL/GenBank/DDBJ databases">
        <authorList>
            <person name="Karlyshev A.V."/>
        </authorList>
    </citation>
    <scope>NUCLEOTIDE SEQUENCE</scope>
    <source>
        <strain evidence="2">LMG 29479</strain>
    </source>
</reference>
<dbReference type="Proteomes" id="UP000675747">
    <property type="component" value="Unassembled WGS sequence"/>
</dbReference>
<proteinExistence type="predicted"/>
<keyword evidence="1" id="KW-0472">Membrane</keyword>
<gene>
    <name evidence="3" type="ORF">KB893_004650</name>
    <name evidence="2" type="ORF">KB893_01910</name>
</gene>
<organism evidence="2">
    <name type="scientific">Coralloluteibacterium stylophorae</name>
    <dbReference type="NCBI Taxonomy" id="1776034"/>
    <lineage>
        <taxon>Bacteria</taxon>
        <taxon>Pseudomonadati</taxon>
        <taxon>Pseudomonadota</taxon>
        <taxon>Gammaproteobacteria</taxon>
        <taxon>Lysobacterales</taxon>
        <taxon>Lysobacteraceae</taxon>
        <taxon>Coralloluteibacterium</taxon>
    </lineage>
</organism>
<comment type="caution">
    <text evidence="2">The sequence shown here is derived from an EMBL/GenBank/DDBJ whole genome shotgun (WGS) entry which is preliminary data.</text>
</comment>
<evidence type="ECO:0000313" key="4">
    <source>
        <dbReference type="Proteomes" id="UP000675747"/>
    </source>
</evidence>
<keyword evidence="1" id="KW-1133">Transmembrane helix</keyword>
<evidence type="ECO:0000313" key="3">
    <source>
        <dbReference type="EMBL" id="MBS7456426.1"/>
    </source>
</evidence>
<dbReference type="RefSeq" id="WP_211925246.1">
    <property type="nucleotide sequence ID" value="NZ_JAGQFT020000002.1"/>
</dbReference>
<feature type="transmembrane region" description="Helical" evidence="1">
    <location>
        <begin position="116"/>
        <end position="134"/>
    </location>
</feature>
<accession>A0A8J7VQR4</accession>
<keyword evidence="1" id="KW-0812">Transmembrane</keyword>
<sequence>MRQVFTSPRLENVERVAQMLNDEGIATHITNGRSYGGARRRQFSYRDIPGSQPQPALWIVHTRDQVRARELLRGAGLIDSTRGDTGFDSYLPGGAPRAAAGSPQSRRKAVVMRVRILMLAIVAAVVVAALYQIFGG</sequence>
<dbReference type="EMBL" id="JAGQFT010000006">
    <property type="protein sequence ID" value="MBR0561280.1"/>
    <property type="molecule type" value="Genomic_DNA"/>
</dbReference>
<dbReference type="AlphaFoldDB" id="A0A8J7VQR4"/>
<reference evidence="3 4" key="1">
    <citation type="journal article" date="2021" name="Microbiol. Resour. Announc.">
        <title>Draft Genome Sequence of Coralloluteibacterium stylophorae LMG 29479T.</title>
        <authorList>
            <person name="Karlyshev A.V."/>
            <person name="Kudryashova E.B."/>
            <person name="Ariskina E.V."/>
            <person name="Conroy A.P."/>
            <person name="Abidueva E.Y."/>
        </authorList>
    </citation>
    <scope>NUCLEOTIDE SEQUENCE [LARGE SCALE GENOMIC DNA]</scope>
    <source>
        <strain evidence="3 4">LMG 29479</strain>
    </source>
</reference>
<evidence type="ECO:0000313" key="2">
    <source>
        <dbReference type="EMBL" id="MBR0561280.1"/>
    </source>
</evidence>
<protein>
    <submittedName>
        <fullName evidence="2">Pathogenicity-like protein</fullName>
    </submittedName>
</protein>